<evidence type="ECO:0000259" key="2">
    <source>
        <dbReference type="Pfam" id="PF04542"/>
    </source>
</evidence>
<dbReference type="InterPro" id="IPR007627">
    <property type="entry name" value="RNA_pol_sigma70_r2"/>
</dbReference>
<dbReference type="EMBL" id="CP039396">
    <property type="protein sequence ID" value="QCD42714.1"/>
    <property type="molecule type" value="Genomic_DNA"/>
</dbReference>
<proteinExistence type="predicted"/>
<dbReference type="Pfam" id="PF04542">
    <property type="entry name" value="Sigma70_r2"/>
    <property type="match status" value="1"/>
</dbReference>
<organism evidence="3 4">
    <name type="scientific">Duncaniella dubosii</name>
    <dbReference type="NCBI Taxonomy" id="2518971"/>
    <lineage>
        <taxon>Bacteria</taxon>
        <taxon>Pseudomonadati</taxon>
        <taxon>Bacteroidota</taxon>
        <taxon>Bacteroidia</taxon>
        <taxon>Bacteroidales</taxon>
        <taxon>Muribaculaceae</taxon>
        <taxon>Duncaniella</taxon>
    </lineage>
</organism>
<feature type="region of interest" description="Disordered" evidence="1">
    <location>
        <begin position="1"/>
        <end position="20"/>
    </location>
</feature>
<feature type="domain" description="RNA polymerase sigma-70 region 2" evidence="2">
    <location>
        <begin position="37"/>
        <end position="98"/>
    </location>
</feature>
<dbReference type="SUPFAM" id="SSF88946">
    <property type="entry name" value="Sigma2 domain of RNA polymerase sigma factors"/>
    <property type="match status" value="1"/>
</dbReference>
<dbReference type="GO" id="GO:0006352">
    <property type="term" value="P:DNA-templated transcription initiation"/>
    <property type="evidence" value="ECO:0007669"/>
    <property type="project" value="InterPro"/>
</dbReference>
<gene>
    <name evidence="3" type="ORF">E7747_10755</name>
</gene>
<protein>
    <recommendedName>
        <fullName evidence="2">RNA polymerase sigma-70 region 2 domain-containing protein</fullName>
    </recommendedName>
</protein>
<accession>A0A4P7W3Z7</accession>
<evidence type="ECO:0000313" key="3">
    <source>
        <dbReference type="EMBL" id="QCD42714.1"/>
    </source>
</evidence>
<dbReference type="AlphaFoldDB" id="A0A4P7W3Z7"/>
<evidence type="ECO:0000313" key="4">
    <source>
        <dbReference type="Proteomes" id="UP000297149"/>
    </source>
</evidence>
<dbReference type="Gene3D" id="1.10.1740.10">
    <property type="match status" value="1"/>
</dbReference>
<evidence type="ECO:0000256" key="1">
    <source>
        <dbReference type="SAM" id="MobiDB-lite"/>
    </source>
</evidence>
<sequence>MSINAKDPGKSPKPTAKCRQLSPKEKERLFNMYIVPNLADIKSLTKYYTANYQDVDDNYQHCLAQLYNYIGSYNPEQKLMTWLHIVVKRACQHENKKRSEESQYWTDIEMCSMEDIYQHGTSMVSEVEFGNLIDNISDQMLEALMKIPPQRLSPFMMYVQGHRIREITAAEWKLGHLEKRSEDIVKSRIYWTRRELQYILRQNGITRKNRKGATDDRDRCEEDD</sequence>
<dbReference type="RefSeq" id="WP_136415885.1">
    <property type="nucleotide sequence ID" value="NZ_CP039396.1"/>
</dbReference>
<dbReference type="Proteomes" id="UP000297149">
    <property type="component" value="Chromosome"/>
</dbReference>
<name>A0A4P7W3Z7_9BACT</name>
<reference evidence="4" key="1">
    <citation type="submission" date="2019-02" db="EMBL/GenBank/DDBJ databases">
        <title>Isolation and identification of novel species under the genus Muribaculum.</title>
        <authorList>
            <person name="Miyake S."/>
            <person name="Ding Y."/>
            <person name="Low A."/>
            <person name="Soh M."/>
            <person name="Seedorf H."/>
        </authorList>
    </citation>
    <scope>NUCLEOTIDE SEQUENCE [LARGE SCALE GENOMIC DNA]</scope>
    <source>
        <strain evidence="4">H5</strain>
    </source>
</reference>
<dbReference type="KEGG" id="ddb:E7747_10755"/>
<dbReference type="InterPro" id="IPR013325">
    <property type="entry name" value="RNA_pol_sigma_r2"/>
</dbReference>
<keyword evidence="4" id="KW-1185">Reference proteome</keyword>
<dbReference type="GO" id="GO:0003700">
    <property type="term" value="F:DNA-binding transcription factor activity"/>
    <property type="evidence" value="ECO:0007669"/>
    <property type="project" value="InterPro"/>
</dbReference>